<protein>
    <recommendedName>
        <fullName evidence="4">BTB domain-containing protein</fullName>
    </recommendedName>
</protein>
<dbReference type="EMBL" id="LVLJ01003104">
    <property type="protein sequence ID" value="OAE22638.1"/>
    <property type="molecule type" value="Genomic_DNA"/>
</dbReference>
<evidence type="ECO:0000256" key="3">
    <source>
        <dbReference type="SAM" id="MobiDB-lite"/>
    </source>
</evidence>
<feature type="region of interest" description="Disordered" evidence="3">
    <location>
        <begin position="285"/>
        <end position="346"/>
    </location>
</feature>
<dbReference type="InterPro" id="IPR044784">
    <property type="entry name" value="At1g01640-like"/>
</dbReference>
<dbReference type="PANTHER" id="PTHR47274">
    <property type="entry name" value="BTB/POZ DOMAIN CONTAINING PROTEIN, EXPRESSED-RELATED"/>
    <property type="match status" value="1"/>
</dbReference>
<evidence type="ECO:0000313" key="6">
    <source>
        <dbReference type="Proteomes" id="UP000077202"/>
    </source>
</evidence>
<dbReference type="InterPro" id="IPR000210">
    <property type="entry name" value="BTB/POZ_dom"/>
</dbReference>
<keyword evidence="6" id="KW-1185">Reference proteome</keyword>
<organism evidence="5 6">
    <name type="scientific">Marchantia polymorpha subsp. ruderalis</name>
    <dbReference type="NCBI Taxonomy" id="1480154"/>
    <lineage>
        <taxon>Eukaryota</taxon>
        <taxon>Viridiplantae</taxon>
        <taxon>Streptophyta</taxon>
        <taxon>Embryophyta</taxon>
        <taxon>Marchantiophyta</taxon>
        <taxon>Marchantiopsida</taxon>
        <taxon>Marchantiidae</taxon>
        <taxon>Marchantiales</taxon>
        <taxon>Marchantiaceae</taxon>
        <taxon>Marchantia</taxon>
    </lineage>
</organism>
<proteinExistence type="predicted"/>
<feature type="compositionally biased region" description="Low complexity" evidence="3">
    <location>
        <begin position="285"/>
        <end position="300"/>
    </location>
</feature>
<dbReference type="Gene3D" id="3.30.710.10">
    <property type="entry name" value="Potassium Channel Kv1.1, Chain A"/>
    <property type="match status" value="1"/>
</dbReference>
<evidence type="ECO:0000313" key="5">
    <source>
        <dbReference type="EMBL" id="OAE22638.1"/>
    </source>
</evidence>
<accession>A0A176VP00</accession>
<reference evidence="5" key="1">
    <citation type="submission" date="2016-03" db="EMBL/GenBank/DDBJ databases">
        <title>Mechanisms controlling the formation of the plant cell surface in tip-growing cells are functionally conserved among land plants.</title>
        <authorList>
            <person name="Honkanen S."/>
            <person name="Jones V.A."/>
            <person name="Morieri G."/>
            <person name="Champion C."/>
            <person name="Hetherington A.J."/>
            <person name="Kelly S."/>
            <person name="Saint-Marcoux D."/>
            <person name="Proust H."/>
            <person name="Prescott H."/>
            <person name="Dolan L."/>
        </authorList>
    </citation>
    <scope>NUCLEOTIDE SEQUENCE [LARGE SCALE GENOMIC DNA]</scope>
    <source>
        <tissue evidence="5">Whole gametophyte</tissue>
    </source>
</reference>
<dbReference type="SUPFAM" id="SSF54695">
    <property type="entry name" value="POZ domain"/>
    <property type="match status" value="1"/>
</dbReference>
<dbReference type="InterPro" id="IPR011333">
    <property type="entry name" value="SKP1/BTB/POZ_sf"/>
</dbReference>
<evidence type="ECO:0000259" key="4">
    <source>
        <dbReference type="PROSITE" id="PS50097"/>
    </source>
</evidence>
<comment type="caution">
    <text evidence="5">The sequence shown here is derived from an EMBL/GenBank/DDBJ whole genome shotgun (WGS) entry which is preliminary data.</text>
</comment>
<dbReference type="PANTHER" id="PTHR47274:SF10">
    <property type="entry name" value="BTB DOMAIN-CONTAINING PROTEIN"/>
    <property type="match status" value="1"/>
</dbReference>
<comment type="function">
    <text evidence="1">May act as a substrate-specific adapter of an E3 ubiquitin-protein ligase complex (CUL3-RBX1-BTB) which mediates the ubiquitination and subsequent proteasomal degradation of target proteins.</text>
</comment>
<dbReference type="AlphaFoldDB" id="A0A176VP00"/>
<dbReference type="Pfam" id="PF00651">
    <property type="entry name" value="BTB"/>
    <property type="match status" value="1"/>
</dbReference>
<evidence type="ECO:0000256" key="1">
    <source>
        <dbReference type="ARBA" id="ARBA00002668"/>
    </source>
</evidence>
<dbReference type="Proteomes" id="UP000077202">
    <property type="component" value="Unassembled WGS sequence"/>
</dbReference>
<feature type="domain" description="BTB" evidence="4">
    <location>
        <begin position="64"/>
        <end position="151"/>
    </location>
</feature>
<comment type="pathway">
    <text evidence="2">Protein modification; protein ubiquitination.</text>
</comment>
<name>A0A176VP00_MARPO</name>
<sequence>MLCPVCGRYPDKDGDYIEQQGGDRAKHKYCKQCRVKHVEFLLEEGLDKESFLTTWSSVNNGLFSDVKLVAKHGQAVPSHKAVLWHDADHGVPIGMLTQAGRSQVFQALFALGDQDDEKHKTSIILNFPDMSYEALLGFVQFFYSGTVQHEVMKKHAPPLLCAAIKFEVKYLQGLCEKYVKDRATWNRKNLIWAFQVAKEAGSTTLLSFCESHAKSKLIVRNLDWALEVAYKSGSKALMEAALKIVLPKIHQLLTFDDSRKDESELQLTDASQLLKIYQTAAIKSLPRSKSSRGSKSPYKPGHGKEYDEEDTTHIIWPESSSSRDVQDFCSDPEDDQFASLSGDESG</sequence>
<gene>
    <name evidence="5" type="ORF">AXG93_531s1220</name>
</gene>
<dbReference type="SMART" id="SM00225">
    <property type="entry name" value="BTB"/>
    <property type="match status" value="1"/>
</dbReference>
<dbReference type="PROSITE" id="PS50097">
    <property type="entry name" value="BTB"/>
    <property type="match status" value="1"/>
</dbReference>
<evidence type="ECO:0000256" key="2">
    <source>
        <dbReference type="ARBA" id="ARBA00004906"/>
    </source>
</evidence>